<protein>
    <recommendedName>
        <fullName evidence="3">TonB C-terminal domain-containing protein</fullName>
    </recommendedName>
</protein>
<proteinExistence type="predicted"/>
<evidence type="ECO:0008006" key="3">
    <source>
        <dbReference type="Google" id="ProtNLM"/>
    </source>
</evidence>
<dbReference type="Proteomes" id="UP001576774">
    <property type="component" value="Unassembled WGS sequence"/>
</dbReference>
<comment type="caution">
    <text evidence="1">The sequence shown here is derived from an EMBL/GenBank/DDBJ whole genome shotgun (WGS) entry which is preliminary data.</text>
</comment>
<organism evidence="1 2">
    <name type="scientific">Floridaenema aerugineum BLCC-F46</name>
    <dbReference type="NCBI Taxonomy" id="3153654"/>
    <lineage>
        <taxon>Bacteria</taxon>
        <taxon>Bacillati</taxon>
        <taxon>Cyanobacteriota</taxon>
        <taxon>Cyanophyceae</taxon>
        <taxon>Oscillatoriophycideae</taxon>
        <taxon>Aerosakkonematales</taxon>
        <taxon>Aerosakkonemataceae</taxon>
        <taxon>Floridanema</taxon>
        <taxon>Floridanema aerugineum</taxon>
    </lineage>
</organism>
<name>A0ABV4XAT8_9CYAN</name>
<accession>A0ABV4XAT8</accession>
<dbReference type="RefSeq" id="WP_413272940.1">
    <property type="nucleotide sequence ID" value="NZ_JBHFNQ010000185.1"/>
</dbReference>
<dbReference type="SUPFAM" id="SSF160574">
    <property type="entry name" value="BT0923-like"/>
    <property type="match status" value="1"/>
</dbReference>
<reference evidence="1 2" key="1">
    <citation type="submission" date="2024-09" db="EMBL/GenBank/DDBJ databases">
        <title>Floridaenema gen nov. (Aerosakkonemataceae, Aerosakkonematales ord. nov., Cyanobacteria) from benthic tropical and subtropical fresh waters, with the description of four new species.</title>
        <authorList>
            <person name="Moretto J.A."/>
            <person name="Berthold D.E."/>
            <person name="Lefler F.W."/>
            <person name="Huang I.-S."/>
            <person name="Laughinghouse H. IV."/>
        </authorList>
    </citation>
    <scope>NUCLEOTIDE SEQUENCE [LARGE SCALE GENOMIC DNA]</scope>
    <source>
        <strain evidence="1 2">BLCC-F46</strain>
    </source>
</reference>
<evidence type="ECO:0000313" key="1">
    <source>
        <dbReference type="EMBL" id="MFB2879907.1"/>
    </source>
</evidence>
<evidence type="ECO:0000313" key="2">
    <source>
        <dbReference type="Proteomes" id="UP001576774"/>
    </source>
</evidence>
<keyword evidence="2" id="KW-1185">Reference proteome</keyword>
<sequence length="179" mass="19890">MMFHTKTWQSILIITGITISAASIYPCNVQAQSKIARENLIIAQNLAGIERQISLEEVPLPAMASAKTVSGATFNLARTELKSDGSLFYKIRGKNQQGFEVEVQVTANGNILQIDEQIDPSAVPETVSKALKVWVPNAPIASTWRSVRLGELYYQFVIPDFWLEVTADASKVIINRRLR</sequence>
<gene>
    <name evidence="1" type="ORF">ACE1CC_23885</name>
</gene>
<dbReference type="EMBL" id="JBHFNQ010000185">
    <property type="protein sequence ID" value="MFB2879907.1"/>
    <property type="molecule type" value="Genomic_DNA"/>
</dbReference>